<dbReference type="Proteomes" id="UP000249130">
    <property type="component" value="Unassembled WGS sequence"/>
</dbReference>
<dbReference type="InterPro" id="IPR045090">
    <property type="entry name" value="Pept_M3A_M3B"/>
</dbReference>
<dbReference type="InterPro" id="IPR001567">
    <property type="entry name" value="Pept_M3A_M3B_dom"/>
</dbReference>
<dbReference type="GO" id="GO:0006508">
    <property type="term" value="P:proteolysis"/>
    <property type="evidence" value="ECO:0007669"/>
    <property type="project" value="UniProtKB-KW"/>
</dbReference>
<accession>A0A327L3F4</accession>
<protein>
    <submittedName>
        <fullName evidence="9">Peptidase M3</fullName>
    </submittedName>
</protein>
<keyword evidence="10" id="KW-1185">Reference proteome</keyword>
<proteinExistence type="inferred from homology"/>
<sequence>MAVQPSASAPGPAGTPFDTAWTTPFETPPFAAIRPEHFEPAFDAALAAHRAEIERIATDPAPPTFENTIAAMERSGRALSKVSAVFHVLAGAHTNDALLALERSLSPKLAAHGNAIRTDGRLFARITALGDGTGLPPEEARVLERYTLTFRRSGAGLDETAKARLAEITRRLATLGTTFSQNVLADEQAFVLLLDEADLAGLSEAAREEARAAATERGHPDKFAITLARSSVEGFLRAAERRDLREQAFKAWAARGENGGATDNAAVIAETVRLRAERAKLLGYDSFAAYRLEDAMAKTPDAVRALLDRVWTPARARALADRDAMQEMIRAEGGNEPLAAWDWRFWAEKLRKARYGIDENEVRPYLPLDRMIAAAFDTAGKLFGLSFAERHDVPVWHPDVRVWEVTGPEGRPVGLFFGDYFARSSKRSGAWMTSLRKQEKLDGEELPLIVNVMNFAKPAAGEPALLSFDDARTLFHEFGHALHGLLSDVTYPTISGTSVATDFVELPSQLYEHWMEHPEILKKFARHAVTGAPMPDELMARLARARTFGQGFATVEYVASALVDMDFHALTPEQAASIDPRAFERESLGRIGMPEEIVMRHRPPHFTHVFSGGGYAAAYYSYMWSEVLDADAFAAFEETGDVFDPGVAKKLKDHVYAAGGSRDPADAYVAFRGRLPDADALLRKRGLVAAA</sequence>
<comment type="cofactor">
    <cofactor evidence="7">
        <name>Zn(2+)</name>
        <dbReference type="ChEBI" id="CHEBI:29105"/>
    </cofactor>
    <text evidence="7">Binds 1 zinc ion.</text>
</comment>
<dbReference type="Gene3D" id="3.40.390.10">
    <property type="entry name" value="Collagenase (Catalytic Domain)"/>
    <property type="match status" value="1"/>
</dbReference>
<organism evidence="9 10">
    <name type="scientific">Rhodoplanes roseus</name>
    <dbReference type="NCBI Taxonomy" id="29409"/>
    <lineage>
        <taxon>Bacteria</taxon>
        <taxon>Pseudomonadati</taxon>
        <taxon>Pseudomonadota</taxon>
        <taxon>Alphaproteobacteria</taxon>
        <taxon>Hyphomicrobiales</taxon>
        <taxon>Nitrobacteraceae</taxon>
        <taxon>Rhodoplanes</taxon>
    </lineage>
</organism>
<dbReference type="Pfam" id="PF01432">
    <property type="entry name" value="Peptidase_M3"/>
    <property type="match status" value="1"/>
</dbReference>
<dbReference type="FunFam" id="3.40.390.10:FF:000009">
    <property type="entry name" value="Oligopeptidase A"/>
    <property type="match status" value="1"/>
</dbReference>
<keyword evidence="2 7" id="KW-0645">Protease</keyword>
<evidence type="ECO:0000256" key="2">
    <source>
        <dbReference type="ARBA" id="ARBA00022670"/>
    </source>
</evidence>
<dbReference type="CDD" id="cd06456">
    <property type="entry name" value="M3A_DCP"/>
    <property type="match status" value="1"/>
</dbReference>
<evidence type="ECO:0000256" key="1">
    <source>
        <dbReference type="ARBA" id="ARBA00006040"/>
    </source>
</evidence>
<evidence type="ECO:0000256" key="4">
    <source>
        <dbReference type="ARBA" id="ARBA00022801"/>
    </source>
</evidence>
<comment type="similarity">
    <text evidence="1 7">Belongs to the peptidase M3 family.</text>
</comment>
<gene>
    <name evidence="9" type="ORF">CH341_11370</name>
</gene>
<dbReference type="SUPFAM" id="SSF55486">
    <property type="entry name" value="Metalloproteases ('zincins'), catalytic domain"/>
    <property type="match status" value="1"/>
</dbReference>
<evidence type="ECO:0000256" key="6">
    <source>
        <dbReference type="ARBA" id="ARBA00023049"/>
    </source>
</evidence>
<reference evidence="9 10" key="1">
    <citation type="submission" date="2017-07" db="EMBL/GenBank/DDBJ databases">
        <title>Draft Genome Sequences of Select Purple Nonsulfur Bacteria.</title>
        <authorList>
            <person name="Lasarre B."/>
            <person name="Mckinlay J.B."/>
        </authorList>
    </citation>
    <scope>NUCLEOTIDE SEQUENCE [LARGE SCALE GENOMIC DNA]</scope>
    <source>
        <strain evidence="9 10">DSM 5909</strain>
    </source>
</reference>
<evidence type="ECO:0000313" key="10">
    <source>
        <dbReference type="Proteomes" id="UP000249130"/>
    </source>
</evidence>
<dbReference type="GO" id="GO:0005829">
    <property type="term" value="C:cytosol"/>
    <property type="evidence" value="ECO:0007669"/>
    <property type="project" value="TreeGrafter"/>
</dbReference>
<dbReference type="Gene3D" id="1.10.1370.10">
    <property type="entry name" value="Neurolysin, domain 3"/>
    <property type="match status" value="1"/>
</dbReference>
<dbReference type="InterPro" id="IPR024077">
    <property type="entry name" value="Neurolysin/TOP_dom2"/>
</dbReference>
<dbReference type="InterPro" id="IPR034005">
    <property type="entry name" value="M3A_DCP"/>
</dbReference>
<dbReference type="OrthoDB" id="9773538at2"/>
<feature type="domain" description="Peptidase M3A/M3B catalytic" evidence="8">
    <location>
        <begin position="236"/>
        <end position="686"/>
    </location>
</feature>
<dbReference type="RefSeq" id="WP_111419153.1">
    <property type="nucleotide sequence ID" value="NZ_NPEX01000061.1"/>
</dbReference>
<dbReference type="PANTHER" id="PTHR43660:SF1">
    <property type="entry name" value="DIPEPTIDYL CARBOXYPEPTIDASE"/>
    <property type="match status" value="1"/>
</dbReference>
<dbReference type="GO" id="GO:0046872">
    <property type="term" value="F:metal ion binding"/>
    <property type="evidence" value="ECO:0007669"/>
    <property type="project" value="UniProtKB-UniRule"/>
</dbReference>
<dbReference type="AlphaFoldDB" id="A0A327L3F4"/>
<keyword evidence="5 7" id="KW-0862">Zinc</keyword>
<dbReference type="GO" id="GO:0004180">
    <property type="term" value="F:carboxypeptidase activity"/>
    <property type="evidence" value="ECO:0007669"/>
    <property type="project" value="TreeGrafter"/>
</dbReference>
<keyword evidence="3 7" id="KW-0479">Metal-binding</keyword>
<name>A0A327L3F4_9BRAD</name>
<evidence type="ECO:0000313" key="9">
    <source>
        <dbReference type="EMBL" id="RAI44022.1"/>
    </source>
</evidence>
<evidence type="ECO:0000256" key="3">
    <source>
        <dbReference type="ARBA" id="ARBA00022723"/>
    </source>
</evidence>
<keyword evidence="4 7" id="KW-0378">Hydrolase</keyword>
<evidence type="ECO:0000259" key="8">
    <source>
        <dbReference type="Pfam" id="PF01432"/>
    </source>
</evidence>
<evidence type="ECO:0000256" key="7">
    <source>
        <dbReference type="RuleBase" id="RU003435"/>
    </source>
</evidence>
<keyword evidence="6 7" id="KW-0482">Metalloprotease</keyword>
<dbReference type="InterPro" id="IPR024079">
    <property type="entry name" value="MetalloPept_cat_dom_sf"/>
</dbReference>
<comment type="caution">
    <text evidence="9">The sequence shown here is derived from an EMBL/GenBank/DDBJ whole genome shotgun (WGS) entry which is preliminary data.</text>
</comment>
<evidence type="ECO:0000256" key="5">
    <source>
        <dbReference type="ARBA" id="ARBA00022833"/>
    </source>
</evidence>
<dbReference type="GO" id="GO:0004222">
    <property type="term" value="F:metalloendopeptidase activity"/>
    <property type="evidence" value="ECO:0007669"/>
    <property type="project" value="InterPro"/>
</dbReference>
<dbReference type="PANTHER" id="PTHR43660">
    <property type="entry name" value="DIPEPTIDYL CARBOXYPEPTIDASE"/>
    <property type="match status" value="1"/>
</dbReference>
<dbReference type="EMBL" id="NPEX01000061">
    <property type="protein sequence ID" value="RAI44022.1"/>
    <property type="molecule type" value="Genomic_DNA"/>
</dbReference>